<name>A0A9W9DP86_9AGAR</name>
<accession>A0A9W9DP86</accession>
<proteinExistence type="predicted"/>
<protein>
    <submittedName>
        <fullName evidence="2">Uncharacterized protein</fullName>
    </submittedName>
</protein>
<keyword evidence="1" id="KW-0732">Signal</keyword>
<evidence type="ECO:0000313" key="2">
    <source>
        <dbReference type="EMBL" id="KAJ4478986.1"/>
    </source>
</evidence>
<sequence>MHYSQLLTVLLSAVATLHVAASPIPEASNATESGAPGLERRAPIELYHVTTSAAATAIQHSGVKLQVKPTIGDDFNPKGTKLIENIGAGGFYASDDKQGILNWCKSRQVDPANVKTNCAELITFKLDASAMTSLKVHKFTGPAGKSGINAWMSTPDFEQWSEFTALCTHGEQNDEDVKLAADLANGGSTLDLVIGPMVNTETLRQYAFRTTKALGHLTVESVTKSGL</sequence>
<gene>
    <name evidence="2" type="ORF">J3R30DRAFT_3403846</name>
</gene>
<keyword evidence="3" id="KW-1185">Reference proteome</keyword>
<comment type="caution">
    <text evidence="2">The sequence shown here is derived from an EMBL/GenBank/DDBJ whole genome shotgun (WGS) entry which is preliminary data.</text>
</comment>
<evidence type="ECO:0000313" key="3">
    <source>
        <dbReference type="Proteomes" id="UP001150266"/>
    </source>
</evidence>
<dbReference type="AlphaFoldDB" id="A0A9W9DP86"/>
<dbReference type="OrthoDB" id="2861665at2759"/>
<dbReference type="Proteomes" id="UP001150266">
    <property type="component" value="Unassembled WGS sequence"/>
</dbReference>
<organism evidence="2 3">
    <name type="scientific">Lentinula aciculospora</name>
    <dbReference type="NCBI Taxonomy" id="153920"/>
    <lineage>
        <taxon>Eukaryota</taxon>
        <taxon>Fungi</taxon>
        <taxon>Dikarya</taxon>
        <taxon>Basidiomycota</taxon>
        <taxon>Agaricomycotina</taxon>
        <taxon>Agaricomycetes</taxon>
        <taxon>Agaricomycetidae</taxon>
        <taxon>Agaricales</taxon>
        <taxon>Marasmiineae</taxon>
        <taxon>Omphalotaceae</taxon>
        <taxon>Lentinula</taxon>
    </lineage>
</organism>
<dbReference type="EMBL" id="JAOTPV010000008">
    <property type="protein sequence ID" value="KAJ4478986.1"/>
    <property type="molecule type" value="Genomic_DNA"/>
</dbReference>
<feature type="chain" id="PRO_5040894488" evidence="1">
    <location>
        <begin position="22"/>
        <end position="227"/>
    </location>
</feature>
<evidence type="ECO:0000256" key="1">
    <source>
        <dbReference type="SAM" id="SignalP"/>
    </source>
</evidence>
<feature type="signal peptide" evidence="1">
    <location>
        <begin position="1"/>
        <end position="21"/>
    </location>
</feature>
<reference evidence="2" key="1">
    <citation type="submission" date="2022-08" db="EMBL/GenBank/DDBJ databases">
        <title>A Global Phylogenomic Analysis of the Shiitake Genus Lentinula.</title>
        <authorList>
            <consortium name="DOE Joint Genome Institute"/>
            <person name="Sierra-Patev S."/>
            <person name="Min B."/>
            <person name="Naranjo-Ortiz M."/>
            <person name="Looney B."/>
            <person name="Konkel Z."/>
            <person name="Slot J.C."/>
            <person name="Sakamoto Y."/>
            <person name="Steenwyk J.L."/>
            <person name="Rokas A."/>
            <person name="Carro J."/>
            <person name="Camarero S."/>
            <person name="Ferreira P."/>
            <person name="Molpeceres G."/>
            <person name="Ruiz-Duenas F.J."/>
            <person name="Serrano A."/>
            <person name="Henrissat B."/>
            <person name="Drula E."/>
            <person name="Hughes K.W."/>
            <person name="Mata J.L."/>
            <person name="Ishikawa N.K."/>
            <person name="Vargas-Isla R."/>
            <person name="Ushijima S."/>
            <person name="Smith C.A."/>
            <person name="Ahrendt S."/>
            <person name="Andreopoulos W."/>
            <person name="He G."/>
            <person name="Labutti K."/>
            <person name="Lipzen A."/>
            <person name="Ng V."/>
            <person name="Riley R."/>
            <person name="Sandor L."/>
            <person name="Barry K."/>
            <person name="Martinez A.T."/>
            <person name="Xiao Y."/>
            <person name="Gibbons J.G."/>
            <person name="Terashima K."/>
            <person name="Grigoriev I.V."/>
            <person name="Hibbett D.S."/>
        </authorList>
    </citation>
    <scope>NUCLEOTIDE SEQUENCE</scope>
    <source>
        <strain evidence="2">JLM2183</strain>
    </source>
</reference>